<dbReference type="SUPFAM" id="SSF46689">
    <property type="entry name" value="Homeodomain-like"/>
    <property type="match status" value="2"/>
</dbReference>
<evidence type="ECO:0000256" key="2">
    <source>
        <dbReference type="ARBA" id="ARBA00023125"/>
    </source>
</evidence>
<dbReference type="GO" id="GO:0003700">
    <property type="term" value="F:DNA-binding transcription factor activity"/>
    <property type="evidence" value="ECO:0007669"/>
    <property type="project" value="InterPro"/>
</dbReference>
<dbReference type="PRINTS" id="PR00032">
    <property type="entry name" value="HTHARAC"/>
</dbReference>
<dbReference type="Pfam" id="PF02311">
    <property type="entry name" value="AraC_binding"/>
    <property type="match status" value="1"/>
</dbReference>
<evidence type="ECO:0000256" key="3">
    <source>
        <dbReference type="ARBA" id="ARBA00023159"/>
    </source>
</evidence>
<dbReference type="InterPro" id="IPR018062">
    <property type="entry name" value="HTH_AraC-typ_CS"/>
</dbReference>
<dbReference type="RefSeq" id="WP_164735034.1">
    <property type="nucleotide sequence ID" value="NZ_BMKB01000001.1"/>
</dbReference>
<keyword evidence="2" id="KW-0238">DNA-binding</keyword>
<dbReference type="SUPFAM" id="SSF51215">
    <property type="entry name" value="Regulatory protein AraC"/>
    <property type="match status" value="1"/>
</dbReference>
<dbReference type="InterPro" id="IPR020449">
    <property type="entry name" value="Tscrpt_reg_AraC-type_HTH"/>
</dbReference>
<dbReference type="Pfam" id="PF12833">
    <property type="entry name" value="HTH_18"/>
    <property type="match status" value="1"/>
</dbReference>
<dbReference type="InterPro" id="IPR037923">
    <property type="entry name" value="HTH-like"/>
</dbReference>
<gene>
    <name evidence="6" type="primary">agpT</name>
    <name evidence="6" type="ORF">GCM10011499_05220</name>
</gene>
<name>A0A916R6V7_9HYPH</name>
<dbReference type="GO" id="GO:0043565">
    <property type="term" value="F:sequence-specific DNA binding"/>
    <property type="evidence" value="ECO:0007669"/>
    <property type="project" value="InterPro"/>
</dbReference>
<proteinExistence type="predicted"/>
<reference evidence="6 7" key="1">
    <citation type="journal article" date="2014" name="Int. J. Syst. Evol. Microbiol.">
        <title>Complete genome sequence of Corynebacterium casei LMG S-19264T (=DSM 44701T), isolated from a smear-ripened cheese.</title>
        <authorList>
            <consortium name="US DOE Joint Genome Institute (JGI-PGF)"/>
            <person name="Walter F."/>
            <person name="Albersmeier A."/>
            <person name="Kalinowski J."/>
            <person name="Ruckert C."/>
        </authorList>
    </citation>
    <scope>NUCLEOTIDE SEQUENCE [LARGE SCALE GENOMIC DNA]</scope>
    <source>
        <strain evidence="6 7">CGMCC 1.15896</strain>
    </source>
</reference>
<keyword evidence="7" id="KW-1185">Reference proteome</keyword>
<dbReference type="PROSITE" id="PS00041">
    <property type="entry name" value="HTH_ARAC_FAMILY_1"/>
    <property type="match status" value="1"/>
</dbReference>
<keyword evidence="1" id="KW-0805">Transcription regulation</keyword>
<dbReference type="InterPro" id="IPR018060">
    <property type="entry name" value="HTH_AraC"/>
</dbReference>
<dbReference type="EMBL" id="BMKB01000001">
    <property type="protein sequence ID" value="GGA38780.1"/>
    <property type="molecule type" value="Genomic_DNA"/>
</dbReference>
<dbReference type="InterPro" id="IPR003313">
    <property type="entry name" value="AraC-bd"/>
</dbReference>
<evidence type="ECO:0000313" key="7">
    <source>
        <dbReference type="Proteomes" id="UP000596977"/>
    </source>
</evidence>
<dbReference type="Proteomes" id="UP000596977">
    <property type="component" value="Unassembled WGS sequence"/>
</dbReference>
<evidence type="ECO:0000256" key="1">
    <source>
        <dbReference type="ARBA" id="ARBA00023015"/>
    </source>
</evidence>
<evidence type="ECO:0000256" key="4">
    <source>
        <dbReference type="ARBA" id="ARBA00023163"/>
    </source>
</evidence>
<accession>A0A916R6V7</accession>
<protein>
    <submittedName>
        <fullName evidence="6">AraC family transcriptional regulator</fullName>
    </submittedName>
</protein>
<dbReference type="InterPro" id="IPR009057">
    <property type="entry name" value="Homeodomain-like_sf"/>
</dbReference>
<dbReference type="PANTHER" id="PTHR46796:SF6">
    <property type="entry name" value="ARAC SUBFAMILY"/>
    <property type="match status" value="1"/>
</dbReference>
<evidence type="ECO:0000313" key="6">
    <source>
        <dbReference type="EMBL" id="GGA38780.1"/>
    </source>
</evidence>
<feature type="domain" description="HTH araC/xylS-type" evidence="5">
    <location>
        <begin position="184"/>
        <end position="282"/>
    </location>
</feature>
<keyword evidence="3" id="KW-0010">Activator</keyword>
<organism evidence="6 7">
    <name type="scientific">Pelagibacterium lentulum</name>
    <dbReference type="NCBI Taxonomy" id="2029865"/>
    <lineage>
        <taxon>Bacteria</taxon>
        <taxon>Pseudomonadati</taxon>
        <taxon>Pseudomonadota</taxon>
        <taxon>Alphaproteobacteria</taxon>
        <taxon>Hyphomicrobiales</taxon>
        <taxon>Devosiaceae</taxon>
        <taxon>Pelagibacterium</taxon>
    </lineage>
</organism>
<dbReference type="AlphaFoldDB" id="A0A916R6V7"/>
<dbReference type="Gene3D" id="1.10.10.60">
    <property type="entry name" value="Homeodomain-like"/>
    <property type="match status" value="1"/>
</dbReference>
<dbReference type="PROSITE" id="PS01124">
    <property type="entry name" value="HTH_ARAC_FAMILY_2"/>
    <property type="match status" value="1"/>
</dbReference>
<evidence type="ECO:0000259" key="5">
    <source>
        <dbReference type="PROSITE" id="PS01124"/>
    </source>
</evidence>
<comment type="caution">
    <text evidence="6">The sequence shown here is derived from an EMBL/GenBank/DDBJ whole genome shotgun (WGS) entry which is preliminary data.</text>
</comment>
<dbReference type="PANTHER" id="PTHR46796">
    <property type="entry name" value="HTH-TYPE TRANSCRIPTIONAL ACTIVATOR RHAS-RELATED"/>
    <property type="match status" value="1"/>
</dbReference>
<dbReference type="SMART" id="SM00342">
    <property type="entry name" value="HTH_ARAC"/>
    <property type="match status" value="1"/>
</dbReference>
<dbReference type="InterPro" id="IPR050204">
    <property type="entry name" value="AraC_XylS_family_regulators"/>
</dbReference>
<sequence>MLSNLIAYRHDMRLITPGKQGPGLACMASGAGYELRVNEIYSWDGLKRGAAPFALIQHTLDGEGRLDFAGQRHRLEPGDTMLLTFPHANRYWLERGKSWEYFWITLSGREALRLAGAILSARGPVLRADTETVDTMAGSCLFLLEGTAEKPGSISAAAYSAIAALYDAAFAQSEPPVSLPPAILRVTQFIDANLAGRLDIERLAQVAGLSRAHFVRTFTVSVGQAPSDHVFERRIDRAMRLLVATDTPVHAIAQACGFADANYFAKAFRRARGVSPGTFRQTERMERQIDL</sequence>
<keyword evidence="4" id="KW-0804">Transcription</keyword>